<proteinExistence type="predicted"/>
<gene>
    <name evidence="1" type="ORF">A6P07_17990</name>
</gene>
<sequence>MERTEKMQDLVQETCQILDKFGLDNASFYYQVQAGAFDETYWSTMYEGEEQPLDHPSELGFSHSDSLALFTAIVDVEYGSVLAEGSLDETGMQAGMLVFIRIAKNFWQVNWETEPVLGYPSSTDAPARKEAYQIHSAPAGLVPELSKVVGYDDPAWG</sequence>
<dbReference type="EMBL" id="LWSA01000291">
    <property type="protein sequence ID" value="OCX68567.1"/>
    <property type="molecule type" value="Genomic_DNA"/>
</dbReference>
<dbReference type="Proteomes" id="UP000094893">
    <property type="component" value="Unassembled WGS sequence"/>
</dbReference>
<protein>
    <submittedName>
        <fullName evidence="1">Uncharacterized protein</fullName>
    </submittedName>
</protein>
<evidence type="ECO:0000313" key="1">
    <source>
        <dbReference type="EMBL" id="OCX68567.1"/>
    </source>
</evidence>
<evidence type="ECO:0000313" key="2">
    <source>
        <dbReference type="Proteomes" id="UP000094893"/>
    </source>
</evidence>
<dbReference type="AlphaFoldDB" id="A0A1C2HY15"/>
<name>A0A1C2HY15_ACITH</name>
<comment type="caution">
    <text evidence="1">The sequence shown here is derived from an EMBL/GenBank/DDBJ whole genome shotgun (WGS) entry which is preliminary data.</text>
</comment>
<reference evidence="1 2" key="1">
    <citation type="journal article" date="2016" name="Int. J. Mol. Sci.">
        <title>Comparative genomics of the extreme acidophile Acidithiobacillus thiooxidans reveals intraspecific divergence and niche adaptation.</title>
        <authorList>
            <person name="Zhang X."/>
            <person name="Feng X."/>
            <person name="Tao J."/>
            <person name="Ma L."/>
            <person name="Xiao Y."/>
            <person name="Liang Y."/>
            <person name="Liu X."/>
            <person name="Yin H."/>
        </authorList>
    </citation>
    <scope>NUCLEOTIDE SEQUENCE [LARGE SCALE GENOMIC DNA]</scope>
    <source>
        <strain evidence="1 2">A02</strain>
    </source>
</reference>
<accession>A0A1C2HY15</accession>
<organism evidence="1 2">
    <name type="scientific">Acidithiobacillus thiooxidans</name>
    <name type="common">Thiobacillus thiooxidans</name>
    <dbReference type="NCBI Taxonomy" id="930"/>
    <lineage>
        <taxon>Bacteria</taxon>
        <taxon>Pseudomonadati</taxon>
        <taxon>Pseudomonadota</taxon>
        <taxon>Acidithiobacillia</taxon>
        <taxon>Acidithiobacillales</taxon>
        <taxon>Acidithiobacillaceae</taxon>
        <taxon>Acidithiobacillus</taxon>
    </lineage>
</organism>
<dbReference type="RefSeq" id="WP_024892489.1">
    <property type="nucleotide sequence ID" value="NZ_JMEB01000104.1"/>
</dbReference>